<evidence type="ECO:0000313" key="1">
    <source>
        <dbReference type="EMBL" id="TQN31073.1"/>
    </source>
</evidence>
<dbReference type="EMBL" id="VFQC01000001">
    <property type="protein sequence ID" value="TQN31073.1"/>
    <property type="molecule type" value="Genomic_DNA"/>
</dbReference>
<dbReference type="InterPro" id="IPR016193">
    <property type="entry name" value="Cytidine_deaminase-like"/>
</dbReference>
<name>A0A543NGX4_9ACTN</name>
<gene>
    <name evidence="1" type="ORF">FHX37_0962</name>
</gene>
<sequence length="114" mass="11811">MTDARDLGSEDEKLIALARASRVRTGAHEGAAVRDETGRTYAATSVSLPSLHLSALQAAIAAAVSSEARSLEAAAVVTEERELDEDDFAVSEDLKTATVVLAAPDGTPTSVTRS</sequence>
<accession>A0A543NGX4</accession>
<dbReference type="AlphaFoldDB" id="A0A543NGX4"/>
<proteinExistence type="predicted"/>
<dbReference type="GO" id="GO:0003824">
    <property type="term" value="F:catalytic activity"/>
    <property type="evidence" value="ECO:0007669"/>
    <property type="project" value="InterPro"/>
</dbReference>
<protein>
    <recommendedName>
        <fullName evidence="3">Cytidine deaminase</fullName>
    </recommendedName>
</protein>
<dbReference type="OrthoDB" id="3392994at2"/>
<evidence type="ECO:0008006" key="3">
    <source>
        <dbReference type="Google" id="ProtNLM"/>
    </source>
</evidence>
<dbReference type="SUPFAM" id="SSF53927">
    <property type="entry name" value="Cytidine deaminase-like"/>
    <property type="match status" value="1"/>
</dbReference>
<comment type="caution">
    <text evidence="1">The sequence shown here is derived from an EMBL/GenBank/DDBJ whole genome shotgun (WGS) entry which is preliminary data.</text>
</comment>
<reference evidence="1 2" key="1">
    <citation type="submission" date="2019-06" db="EMBL/GenBank/DDBJ databases">
        <title>Sequencing the genomes of 1000 actinobacteria strains.</title>
        <authorList>
            <person name="Klenk H.-P."/>
        </authorList>
    </citation>
    <scope>NUCLEOTIDE SEQUENCE [LARGE SCALE GENOMIC DNA]</scope>
    <source>
        <strain evidence="1 2">DSM 45015</strain>
    </source>
</reference>
<dbReference type="Proteomes" id="UP000317422">
    <property type="component" value="Unassembled WGS sequence"/>
</dbReference>
<dbReference type="Gene3D" id="3.40.140.10">
    <property type="entry name" value="Cytidine Deaminase, domain 2"/>
    <property type="match status" value="1"/>
</dbReference>
<organism evidence="1 2">
    <name type="scientific">Haloactinospora alba</name>
    <dbReference type="NCBI Taxonomy" id="405555"/>
    <lineage>
        <taxon>Bacteria</taxon>
        <taxon>Bacillati</taxon>
        <taxon>Actinomycetota</taxon>
        <taxon>Actinomycetes</taxon>
        <taxon>Streptosporangiales</taxon>
        <taxon>Nocardiopsidaceae</taxon>
        <taxon>Haloactinospora</taxon>
    </lineage>
</organism>
<dbReference type="RefSeq" id="WP_141922341.1">
    <property type="nucleotide sequence ID" value="NZ_VFQC01000001.1"/>
</dbReference>
<evidence type="ECO:0000313" key="2">
    <source>
        <dbReference type="Proteomes" id="UP000317422"/>
    </source>
</evidence>
<keyword evidence="2" id="KW-1185">Reference proteome</keyword>